<dbReference type="VEuPathDB" id="FungiDB:I7I53_05513"/>
<accession>A0A8A1LY65</accession>
<dbReference type="Proteomes" id="UP000663419">
    <property type="component" value="Chromosome 5"/>
</dbReference>
<evidence type="ECO:0000256" key="1">
    <source>
        <dbReference type="SAM" id="Phobius"/>
    </source>
</evidence>
<evidence type="ECO:0000313" key="3">
    <source>
        <dbReference type="Proteomes" id="UP000663419"/>
    </source>
</evidence>
<sequence length="100" mass="11791">MNYSPVHECTLTSQTPTPPHFCNSRKWSINGQSATLRGPTNAYTGYIFKKKTFRKLSILTLFSLLQFWLQFWFEKRRRKIFSSSFLSSVVFIRGSDMSFY</sequence>
<proteinExistence type="predicted"/>
<keyword evidence="1" id="KW-0812">Transmembrane</keyword>
<keyword evidence="1" id="KW-0472">Membrane</keyword>
<evidence type="ECO:0000313" key="2">
    <source>
        <dbReference type="EMBL" id="QSS57112.1"/>
    </source>
</evidence>
<keyword evidence="1" id="KW-1133">Transmembrane helix</keyword>
<dbReference type="AlphaFoldDB" id="A0A8A1LY65"/>
<reference evidence="2" key="1">
    <citation type="submission" date="2021-01" db="EMBL/GenBank/DDBJ databases">
        <title>Chromosome-level genome assembly of a human fungal pathogen reveals clustering of transcriptionally co-regulated genes.</title>
        <authorList>
            <person name="Voorhies M."/>
            <person name="Cohen S."/>
            <person name="Shea T.P."/>
            <person name="Petrus S."/>
            <person name="Munoz J.F."/>
            <person name="Poplawski S."/>
            <person name="Goldman W.E."/>
            <person name="Michael T."/>
            <person name="Cuomo C.A."/>
            <person name="Sil A."/>
            <person name="Beyhan S."/>
        </authorList>
    </citation>
    <scope>NUCLEOTIDE SEQUENCE</scope>
    <source>
        <strain evidence="2">H88</strain>
    </source>
</reference>
<feature type="transmembrane region" description="Helical" evidence="1">
    <location>
        <begin position="56"/>
        <end position="73"/>
    </location>
</feature>
<protein>
    <submittedName>
        <fullName evidence="2">Cytochrome c oxidase subunit VIb</fullName>
    </submittedName>
</protein>
<organism evidence="2 3">
    <name type="scientific">Ajellomyces capsulatus (strain H88)</name>
    <name type="common">Darling's disease fungus</name>
    <name type="synonym">Histoplasma capsulatum</name>
    <dbReference type="NCBI Taxonomy" id="544711"/>
    <lineage>
        <taxon>Eukaryota</taxon>
        <taxon>Fungi</taxon>
        <taxon>Dikarya</taxon>
        <taxon>Ascomycota</taxon>
        <taxon>Pezizomycotina</taxon>
        <taxon>Eurotiomycetes</taxon>
        <taxon>Eurotiomycetidae</taxon>
        <taxon>Onygenales</taxon>
        <taxon>Ajellomycetaceae</taxon>
        <taxon>Histoplasma</taxon>
    </lineage>
</organism>
<dbReference type="EMBL" id="CP069106">
    <property type="protein sequence ID" value="QSS57112.1"/>
    <property type="molecule type" value="Genomic_DNA"/>
</dbReference>
<gene>
    <name evidence="2" type="ORF">I7I53_05513</name>
</gene>
<name>A0A8A1LY65_AJEC8</name>